<sequence>MVGGVTPVQREIEARGSLIATHELLSLGLRKADVSRAIAAGEIVRIRQGWYANPWLAVPAQQAARVGGQLACLSAAAHWNLWHLEDRRLHIAVDPNDCQLRNRTSYRTRLALSEAQDVAVHWTGTDTSLSRVVVPPVACLRQVVACCELEAALVVAESALNRGLVSRADWTLLVASLPAPARTVLRHATSKSDSGTESLFVHRMRKAGIAVVQQVRVPGVGFVDCLIGERLVIELDSAAHHSDPTTDRRRDALLSALGYRVLRFMYSQVVHHWKEVERAVLAAISRGDHLRA</sequence>
<dbReference type="InterPro" id="IPR011335">
    <property type="entry name" value="Restrct_endonuc-II-like"/>
</dbReference>
<dbReference type="Pfam" id="PF04480">
    <property type="entry name" value="DUF559"/>
    <property type="match status" value="1"/>
</dbReference>
<accession>A0ABM8GGX5</accession>
<keyword evidence="3" id="KW-1185">Reference proteome</keyword>
<feature type="domain" description="DUF559" evidence="1">
    <location>
        <begin position="227"/>
        <end position="284"/>
    </location>
</feature>
<proteinExistence type="predicted"/>
<protein>
    <recommendedName>
        <fullName evidence="1">DUF559 domain-containing protein</fullName>
    </recommendedName>
</protein>
<dbReference type="Proteomes" id="UP001321498">
    <property type="component" value="Chromosome"/>
</dbReference>
<dbReference type="SUPFAM" id="SSF52980">
    <property type="entry name" value="Restriction endonuclease-like"/>
    <property type="match status" value="1"/>
</dbReference>
<dbReference type="EMBL" id="AP027731">
    <property type="protein sequence ID" value="BDZ47600.1"/>
    <property type="molecule type" value="Genomic_DNA"/>
</dbReference>
<organism evidence="2 3">
    <name type="scientific">Naasia aerilata</name>
    <dbReference type="NCBI Taxonomy" id="1162966"/>
    <lineage>
        <taxon>Bacteria</taxon>
        <taxon>Bacillati</taxon>
        <taxon>Actinomycetota</taxon>
        <taxon>Actinomycetes</taxon>
        <taxon>Micrococcales</taxon>
        <taxon>Microbacteriaceae</taxon>
        <taxon>Naasia</taxon>
    </lineage>
</organism>
<dbReference type="Gene3D" id="3.40.960.10">
    <property type="entry name" value="VSR Endonuclease"/>
    <property type="match status" value="1"/>
</dbReference>
<evidence type="ECO:0000313" key="2">
    <source>
        <dbReference type="EMBL" id="BDZ47600.1"/>
    </source>
</evidence>
<reference evidence="3" key="1">
    <citation type="journal article" date="2019" name="Int. J. Syst. Evol. Microbiol.">
        <title>The Global Catalogue of Microorganisms (GCM) 10K type strain sequencing project: providing services to taxonomists for standard genome sequencing and annotation.</title>
        <authorList>
            <consortium name="The Broad Institute Genomics Platform"/>
            <consortium name="The Broad Institute Genome Sequencing Center for Infectious Disease"/>
            <person name="Wu L."/>
            <person name="Ma J."/>
        </authorList>
    </citation>
    <scope>NUCLEOTIDE SEQUENCE [LARGE SCALE GENOMIC DNA]</scope>
    <source>
        <strain evidence="3">NBRC 108725</strain>
    </source>
</reference>
<evidence type="ECO:0000259" key="1">
    <source>
        <dbReference type="Pfam" id="PF04480"/>
    </source>
</evidence>
<dbReference type="InterPro" id="IPR007569">
    <property type="entry name" value="DUF559"/>
</dbReference>
<dbReference type="RefSeq" id="WP_286277476.1">
    <property type="nucleotide sequence ID" value="NZ_AP027731.1"/>
</dbReference>
<gene>
    <name evidence="2" type="ORF">GCM10025866_35090</name>
</gene>
<name>A0ABM8GGX5_9MICO</name>
<evidence type="ECO:0000313" key="3">
    <source>
        <dbReference type="Proteomes" id="UP001321498"/>
    </source>
</evidence>